<evidence type="ECO:0000313" key="12">
    <source>
        <dbReference type="EMBL" id="TXF85432.1"/>
    </source>
</evidence>
<keyword evidence="6" id="KW-0812">Transmembrane</keyword>
<evidence type="ECO:0000256" key="4">
    <source>
        <dbReference type="ARBA" id="ARBA00022475"/>
    </source>
</evidence>
<evidence type="ECO:0000256" key="5">
    <source>
        <dbReference type="ARBA" id="ARBA00022519"/>
    </source>
</evidence>
<keyword evidence="3" id="KW-0813">Transport</keyword>
<dbReference type="GO" id="GO:0098797">
    <property type="term" value="C:plasma membrane protein complex"/>
    <property type="evidence" value="ECO:0007669"/>
    <property type="project" value="TreeGrafter"/>
</dbReference>
<dbReference type="InterPro" id="IPR037682">
    <property type="entry name" value="TonB_C"/>
</dbReference>
<keyword evidence="4" id="KW-1003">Cell membrane</keyword>
<dbReference type="OrthoDB" id="1039448at2"/>
<protein>
    <submittedName>
        <fullName evidence="12">TonB family protein</fullName>
    </submittedName>
</protein>
<dbReference type="PANTHER" id="PTHR33446">
    <property type="entry name" value="PROTEIN TONB-RELATED"/>
    <property type="match status" value="1"/>
</dbReference>
<dbReference type="PANTHER" id="PTHR33446:SF2">
    <property type="entry name" value="PROTEIN TONB"/>
    <property type="match status" value="1"/>
</dbReference>
<sequence>MKVILTLLLSLPFYLMAQAPAAADSVAVDTTIYNIVDERPRFPTPCERYDTTAAAKAQCSEIALLSYVNQRALYPAEAREQNISGMVVIGFVVEANGMISRAQVLKDPGGQLGLSALRSVIGMANEVQFRPAIKDGKPVRFMYTLPIRFRLEEQKPYVLVDRDTVYVELTKALEFTGMDGDLAGYFNKALKYPASGEDSCRTGQLDVQLIIHPDGRVDVQDVIDYNDLGTDFTFEAMNVATNSFGKWNPGEYDGRPVSSAYDVSFTFAPESEGCKTTIDNYNDAIALINEGNVMVKDSSTLEQGLAKMDQAIEMFPRDGRFRIVRGQARMDNNLLSGACEDLRLAKQIALIDWYDTVLPLLCREE</sequence>
<organism evidence="12 13">
    <name type="scientific">Neolewinella aurantiaca</name>
    <dbReference type="NCBI Taxonomy" id="2602767"/>
    <lineage>
        <taxon>Bacteria</taxon>
        <taxon>Pseudomonadati</taxon>
        <taxon>Bacteroidota</taxon>
        <taxon>Saprospiria</taxon>
        <taxon>Saprospirales</taxon>
        <taxon>Lewinellaceae</taxon>
        <taxon>Neolewinella</taxon>
    </lineage>
</organism>
<keyword evidence="13" id="KW-1185">Reference proteome</keyword>
<evidence type="ECO:0000256" key="1">
    <source>
        <dbReference type="ARBA" id="ARBA00004383"/>
    </source>
</evidence>
<feature type="domain" description="TonB C-terminal" evidence="11">
    <location>
        <begin position="59"/>
        <end position="158"/>
    </location>
</feature>
<dbReference type="GO" id="GO:0031992">
    <property type="term" value="F:energy transducer activity"/>
    <property type="evidence" value="ECO:0007669"/>
    <property type="project" value="TreeGrafter"/>
</dbReference>
<evidence type="ECO:0000256" key="8">
    <source>
        <dbReference type="ARBA" id="ARBA00022989"/>
    </source>
</evidence>
<keyword evidence="8" id="KW-1133">Transmembrane helix</keyword>
<dbReference type="NCBIfam" id="TIGR01352">
    <property type="entry name" value="tonB_Cterm"/>
    <property type="match status" value="1"/>
</dbReference>
<accession>A0A5C7F482</accession>
<dbReference type="SUPFAM" id="SSF74653">
    <property type="entry name" value="TolA/TonB C-terminal domain"/>
    <property type="match status" value="2"/>
</dbReference>
<gene>
    <name evidence="12" type="ORF">FUA23_20690</name>
</gene>
<keyword evidence="9" id="KW-0472">Membrane</keyword>
<proteinExistence type="inferred from homology"/>
<evidence type="ECO:0000256" key="2">
    <source>
        <dbReference type="ARBA" id="ARBA00006555"/>
    </source>
</evidence>
<keyword evidence="5" id="KW-0997">Cell inner membrane</keyword>
<evidence type="ECO:0000256" key="10">
    <source>
        <dbReference type="SAM" id="SignalP"/>
    </source>
</evidence>
<dbReference type="GO" id="GO:0055085">
    <property type="term" value="P:transmembrane transport"/>
    <property type="evidence" value="ECO:0007669"/>
    <property type="project" value="InterPro"/>
</dbReference>
<comment type="caution">
    <text evidence="12">The sequence shown here is derived from an EMBL/GenBank/DDBJ whole genome shotgun (WGS) entry which is preliminary data.</text>
</comment>
<evidence type="ECO:0000256" key="9">
    <source>
        <dbReference type="ARBA" id="ARBA00023136"/>
    </source>
</evidence>
<dbReference type="Proteomes" id="UP000321907">
    <property type="component" value="Unassembled WGS sequence"/>
</dbReference>
<reference evidence="12 13" key="1">
    <citation type="submission" date="2019-08" db="EMBL/GenBank/DDBJ databases">
        <title>Lewinella sp. strain SSH13 Genome sequencing and assembly.</title>
        <authorList>
            <person name="Kim I."/>
        </authorList>
    </citation>
    <scope>NUCLEOTIDE SEQUENCE [LARGE SCALE GENOMIC DNA]</scope>
    <source>
        <strain evidence="12 13">SSH13</strain>
    </source>
</reference>
<evidence type="ECO:0000313" key="13">
    <source>
        <dbReference type="Proteomes" id="UP000321907"/>
    </source>
</evidence>
<dbReference type="RefSeq" id="WP_147932687.1">
    <property type="nucleotide sequence ID" value="NZ_VOXD01000047.1"/>
</dbReference>
<name>A0A5C7F482_9BACT</name>
<evidence type="ECO:0000256" key="7">
    <source>
        <dbReference type="ARBA" id="ARBA00022927"/>
    </source>
</evidence>
<dbReference type="Gene3D" id="3.30.1150.10">
    <property type="match status" value="2"/>
</dbReference>
<evidence type="ECO:0000259" key="11">
    <source>
        <dbReference type="PROSITE" id="PS52015"/>
    </source>
</evidence>
<comment type="similarity">
    <text evidence="2">Belongs to the TonB family.</text>
</comment>
<dbReference type="EMBL" id="VOXD01000047">
    <property type="protein sequence ID" value="TXF85432.1"/>
    <property type="molecule type" value="Genomic_DNA"/>
</dbReference>
<dbReference type="InterPro" id="IPR051045">
    <property type="entry name" value="TonB-dependent_transducer"/>
</dbReference>
<feature type="signal peptide" evidence="10">
    <location>
        <begin position="1"/>
        <end position="17"/>
    </location>
</feature>
<keyword evidence="10" id="KW-0732">Signal</keyword>
<dbReference type="InterPro" id="IPR006260">
    <property type="entry name" value="TonB/TolA_C"/>
</dbReference>
<dbReference type="GO" id="GO:0015031">
    <property type="term" value="P:protein transport"/>
    <property type="evidence" value="ECO:0007669"/>
    <property type="project" value="UniProtKB-KW"/>
</dbReference>
<dbReference type="Pfam" id="PF03544">
    <property type="entry name" value="TonB_C"/>
    <property type="match status" value="2"/>
</dbReference>
<evidence type="ECO:0000256" key="6">
    <source>
        <dbReference type="ARBA" id="ARBA00022692"/>
    </source>
</evidence>
<dbReference type="PROSITE" id="PS52015">
    <property type="entry name" value="TONB_CTD"/>
    <property type="match status" value="1"/>
</dbReference>
<comment type="subcellular location">
    <subcellularLocation>
        <location evidence="1">Cell inner membrane</location>
        <topology evidence="1">Single-pass membrane protein</topology>
        <orientation evidence="1">Periplasmic side</orientation>
    </subcellularLocation>
</comment>
<feature type="chain" id="PRO_5022868987" evidence="10">
    <location>
        <begin position="18"/>
        <end position="365"/>
    </location>
</feature>
<dbReference type="AlphaFoldDB" id="A0A5C7F482"/>
<keyword evidence="7" id="KW-0653">Protein transport</keyword>
<evidence type="ECO:0000256" key="3">
    <source>
        <dbReference type="ARBA" id="ARBA00022448"/>
    </source>
</evidence>